<keyword evidence="3" id="KW-1185">Reference proteome</keyword>
<accession>A0A1F5L0V1</accession>
<proteinExistence type="predicted"/>
<comment type="caution">
    <text evidence="2">The sequence shown here is derived from an EMBL/GenBank/DDBJ whole genome shotgun (WGS) entry which is preliminary data.</text>
</comment>
<feature type="region of interest" description="Disordered" evidence="1">
    <location>
        <begin position="57"/>
        <end position="97"/>
    </location>
</feature>
<reference evidence="2 3" key="1">
    <citation type="journal article" date="2016" name="Sci. Rep.">
        <title>Penicillium arizonense, a new, genome sequenced fungal species, reveals a high chemical diversity in secreted metabolites.</title>
        <authorList>
            <person name="Grijseels S."/>
            <person name="Nielsen J.C."/>
            <person name="Randelovic M."/>
            <person name="Nielsen J."/>
            <person name="Nielsen K.F."/>
            <person name="Workman M."/>
            <person name="Frisvad J.C."/>
        </authorList>
    </citation>
    <scope>NUCLEOTIDE SEQUENCE [LARGE SCALE GENOMIC DNA]</scope>
    <source>
        <strain evidence="2 3">CBS 141311</strain>
    </source>
</reference>
<evidence type="ECO:0000313" key="2">
    <source>
        <dbReference type="EMBL" id="OGE46832.1"/>
    </source>
</evidence>
<dbReference type="OrthoDB" id="4265129at2759"/>
<dbReference type="AlphaFoldDB" id="A0A1F5L0V1"/>
<feature type="compositionally biased region" description="Polar residues" evidence="1">
    <location>
        <begin position="86"/>
        <end position="97"/>
    </location>
</feature>
<gene>
    <name evidence="2" type="ORF">PENARI_c102G04953</name>
</gene>
<dbReference type="Proteomes" id="UP000177622">
    <property type="component" value="Unassembled WGS sequence"/>
</dbReference>
<feature type="region of interest" description="Disordered" evidence="1">
    <location>
        <begin position="114"/>
        <end position="139"/>
    </location>
</feature>
<dbReference type="EMBL" id="LXJU01000102">
    <property type="protein sequence ID" value="OGE46832.1"/>
    <property type="molecule type" value="Genomic_DNA"/>
</dbReference>
<dbReference type="GeneID" id="34582576"/>
<name>A0A1F5L0V1_PENAI</name>
<dbReference type="RefSeq" id="XP_022482299.1">
    <property type="nucleotide sequence ID" value="XM_022637842.1"/>
</dbReference>
<evidence type="ECO:0000256" key="1">
    <source>
        <dbReference type="SAM" id="MobiDB-lite"/>
    </source>
</evidence>
<evidence type="ECO:0000313" key="3">
    <source>
        <dbReference type="Proteomes" id="UP000177622"/>
    </source>
</evidence>
<sequence length="172" mass="19769">MSPRNPSGWPEWEEKIWCPGWMLIERCLWKARSDTYYDQYWVDRSVESLQGKKYHILRKQRRTGAKSSQNPGKPKRAGVVRRSVVDSASQSNLSAKTPAQRNIDKWFQTILAADPNLPDGSKNPTQTNPISEDVPKSKDSSTMVVPLEQARLHIFILVMQNQEDFIGVVMWP</sequence>
<protein>
    <submittedName>
        <fullName evidence="2">Uncharacterized protein</fullName>
    </submittedName>
</protein>
<organism evidence="2 3">
    <name type="scientific">Penicillium arizonense</name>
    <dbReference type="NCBI Taxonomy" id="1835702"/>
    <lineage>
        <taxon>Eukaryota</taxon>
        <taxon>Fungi</taxon>
        <taxon>Dikarya</taxon>
        <taxon>Ascomycota</taxon>
        <taxon>Pezizomycotina</taxon>
        <taxon>Eurotiomycetes</taxon>
        <taxon>Eurotiomycetidae</taxon>
        <taxon>Eurotiales</taxon>
        <taxon>Aspergillaceae</taxon>
        <taxon>Penicillium</taxon>
    </lineage>
</organism>
<feature type="non-terminal residue" evidence="2">
    <location>
        <position position="172"/>
    </location>
</feature>